<feature type="binding site" evidence="2">
    <location>
        <begin position="66"/>
        <end position="68"/>
    </location>
    <ligand>
        <name>substrate</name>
    </ligand>
</feature>
<dbReference type="RefSeq" id="WP_113988074.1">
    <property type="nucleotide sequence ID" value="NZ_QLST01000002.1"/>
</dbReference>
<feature type="binding site" evidence="2">
    <location>
        <position position="21"/>
    </location>
    <ligand>
        <name>Mg(2+)</name>
        <dbReference type="ChEBI" id="CHEBI:18420"/>
    </ligand>
</feature>
<dbReference type="GO" id="GO:0016094">
    <property type="term" value="P:polyprenol biosynthetic process"/>
    <property type="evidence" value="ECO:0007669"/>
    <property type="project" value="TreeGrafter"/>
</dbReference>
<comment type="cofactor">
    <cofactor evidence="2">
        <name>Mg(2+)</name>
        <dbReference type="ChEBI" id="CHEBI:18420"/>
    </cofactor>
    <text evidence="2">Binds 2 magnesium ions per subunit.</text>
</comment>
<keyword evidence="1 2" id="KW-0808">Transferase</keyword>
<dbReference type="Proteomes" id="UP000253319">
    <property type="component" value="Unassembled WGS sequence"/>
</dbReference>
<dbReference type="AlphaFoldDB" id="A0A365P4U7"/>
<protein>
    <recommendedName>
        <fullName evidence="2">Isoprenyl transferase</fullName>
        <ecNumber evidence="2">2.5.1.-</ecNumber>
    </recommendedName>
</protein>
<keyword evidence="2" id="KW-0460">Magnesium</keyword>
<evidence type="ECO:0000313" key="3">
    <source>
        <dbReference type="EMBL" id="RBA29592.1"/>
    </source>
</evidence>
<feature type="active site" description="Proton acceptor" evidence="2">
    <location>
        <position position="69"/>
    </location>
</feature>
<comment type="function">
    <text evidence="2">Catalyzes the condensation of isopentenyl diphosphate (IPP) with allylic pyrophosphates generating different type of terpenoids.</text>
</comment>
<organism evidence="3 4">
    <name type="scientific">Flavobacterium tibetense</name>
    <dbReference type="NCBI Taxonomy" id="2233533"/>
    <lineage>
        <taxon>Bacteria</taxon>
        <taxon>Pseudomonadati</taxon>
        <taxon>Bacteroidota</taxon>
        <taxon>Flavobacteriia</taxon>
        <taxon>Flavobacteriales</taxon>
        <taxon>Flavobacteriaceae</taxon>
        <taxon>Flavobacterium</taxon>
    </lineage>
</organism>
<feature type="binding site" evidence="2">
    <location>
        <position position="26"/>
    </location>
    <ligand>
        <name>substrate</name>
    </ligand>
</feature>
<dbReference type="PANTHER" id="PTHR10291:SF0">
    <property type="entry name" value="DEHYDRODOLICHYL DIPHOSPHATE SYNTHASE 2"/>
    <property type="match status" value="1"/>
</dbReference>
<feature type="binding site" evidence="2">
    <location>
        <position position="72"/>
    </location>
    <ligand>
        <name>substrate</name>
    </ligand>
</feature>
<dbReference type="InterPro" id="IPR001441">
    <property type="entry name" value="UPP_synth-like"/>
</dbReference>
<dbReference type="HAMAP" id="MF_01139">
    <property type="entry name" value="ISPT"/>
    <property type="match status" value="1"/>
</dbReference>
<keyword evidence="2" id="KW-0479">Metal-binding</keyword>
<reference evidence="3 4" key="1">
    <citation type="submission" date="2018-06" db="EMBL/GenBank/DDBJ databases">
        <title>Flavobacterium tibetense sp. nov., isolated from a wetland YonghuCo on Tibetan Plateau.</title>
        <authorList>
            <person name="Xing P."/>
            <person name="Phurbu D."/>
            <person name="Lu H."/>
        </authorList>
    </citation>
    <scope>NUCLEOTIDE SEQUENCE [LARGE SCALE GENOMIC DNA]</scope>
    <source>
        <strain evidence="3 4">YH5</strain>
    </source>
</reference>
<accession>A0A365P4U7</accession>
<dbReference type="CDD" id="cd00475">
    <property type="entry name" value="Cis_IPPS"/>
    <property type="match status" value="1"/>
</dbReference>
<dbReference type="EC" id="2.5.1.-" evidence="2"/>
<dbReference type="NCBIfam" id="NF011405">
    <property type="entry name" value="PRK14830.1"/>
    <property type="match status" value="1"/>
</dbReference>
<evidence type="ECO:0000313" key="4">
    <source>
        <dbReference type="Proteomes" id="UP000253319"/>
    </source>
</evidence>
<keyword evidence="4" id="KW-1185">Reference proteome</keyword>
<dbReference type="NCBIfam" id="TIGR00055">
    <property type="entry name" value="uppS"/>
    <property type="match status" value="1"/>
</dbReference>
<sequence length="247" mass="28304">MTMKDNINPEKLPRHLAIIMDGNGRWAKQKGLLRTIGHENGTKSVKNTVEACAELGIQNLTLYAFSTENWNRPKFEVETLMKLLISSLKKELATLQKNNIRLNAIGNLTNLPSKVQKELEEVIESTAANTRMTLTLALSYGAREELVQAVKKISDKVKNNIISLDAIDESIINKHLYTHNLPDVDLVIRTSGEHRISNFLLWQIAYAEFYFSEVLWPDFKKEHLHEAILSYQNRERRFGKTSEQISE</sequence>
<proteinExistence type="inferred from homology"/>
<comment type="similarity">
    <text evidence="2">Belongs to the UPP synthase family.</text>
</comment>
<name>A0A365P4U7_9FLAO</name>
<dbReference type="PROSITE" id="PS01066">
    <property type="entry name" value="UPP_SYNTHASE"/>
    <property type="match status" value="1"/>
</dbReference>
<dbReference type="InterPro" id="IPR018520">
    <property type="entry name" value="UPP_synth-like_CS"/>
</dbReference>
<feature type="binding site" evidence="2">
    <location>
        <position position="34"/>
    </location>
    <ligand>
        <name>substrate</name>
    </ligand>
</feature>
<dbReference type="OrthoDB" id="4191603at2"/>
<comment type="subunit">
    <text evidence="2">Homodimer.</text>
</comment>
<comment type="caution">
    <text evidence="3">The sequence shown here is derived from an EMBL/GenBank/DDBJ whole genome shotgun (WGS) entry which is preliminary data.</text>
</comment>
<dbReference type="Pfam" id="PF01255">
    <property type="entry name" value="Prenyltransf"/>
    <property type="match status" value="1"/>
</dbReference>
<feature type="binding site" evidence="2">
    <location>
        <position position="70"/>
    </location>
    <ligand>
        <name>substrate</name>
    </ligand>
</feature>
<dbReference type="SUPFAM" id="SSF64005">
    <property type="entry name" value="Undecaprenyl diphosphate synthase"/>
    <property type="match status" value="1"/>
</dbReference>
<feature type="active site" evidence="2">
    <location>
        <position position="21"/>
    </location>
</feature>
<evidence type="ECO:0000256" key="1">
    <source>
        <dbReference type="ARBA" id="ARBA00022679"/>
    </source>
</evidence>
<dbReference type="PANTHER" id="PTHR10291">
    <property type="entry name" value="DEHYDRODOLICHYL DIPHOSPHATE SYNTHASE FAMILY MEMBER"/>
    <property type="match status" value="1"/>
</dbReference>
<feature type="binding site" evidence="2">
    <location>
        <position position="208"/>
    </location>
    <ligand>
        <name>Mg(2+)</name>
        <dbReference type="ChEBI" id="CHEBI:18420"/>
    </ligand>
</feature>
<dbReference type="InterPro" id="IPR036424">
    <property type="entry name" value="UPP_synth-like_sf"/>
</dbReference>
<feature type="binding site" evidence="2">
    <location>
        <begin position="22"/>
        <end position="25"/>
    </location>
    <ligand>
        <name>substrate</name>
    </ligand>
</feature>
<dbReference type="FunFam" id="3.40.1180.10:FF:000001">
    <property type="entry name" value="(2E,6E)-farnesyl-diphosphate-specific ditrans,polycis-undecaprenyl-diphosphate synthase"/>
    <property type="match status" value="1"/>
</dbReference>
<feature type="binding site" evidence="2">
    <location>
        <begin position="195"/>
        <end position="197"/>
    </location>
    <ligand>
        <name>substrate</name>
    </ligand>
</feature>
<dbReference type="GO" id="GO:0045547">
    <property type="term" value="F:ditrans,polycis-polyprenyl diphosphate synthase [(2E,6E)-farnesyl diphosphate specific] activity"/>
    <property type="evidence" value="ECO:0007669"/>
    <property type="project" value="TreeGrafter"/>
</dbReference>
<dbReference type="GO" id="GO:0000287">
    <property type="term" value="F:magnesium ion binding"/>
    <property type="evidence" value="ECO:0007669"/>
    <property type="project" value="UniProtKB-UniRule"/>
</dbReference>
<dbReference type="Gene3D" id="3.40.1180.10">
    <property type="entry name" value="Decaprenyl diphosphate synthase-like"/>
    <property type="match status" value="1"/>
</dbReference>
<feature type="binding site" evidence="2">
    <location>
        <position position="189"/>
    </location>
    <ligand>
        <name>substrate</name>
    </ligand>
</feature>
<evidence type="ECO:0000256" key="2">
    <source>
        <dbReference type="HAMAP-Rule" id="MF_01139"/>
    </source>
</evidence>
<gene>
    <name evidence="3" type="ORF">DPN68_02820</name>
</gene>
<feature type="binding site" evidence="2">
    <location>
        <position position="38"/>
    </location>
    <ligand>
        <name>substrate</name>
    </ligand>
</feature>
<dbReference type="EMBL" id="QLST01000002">
    <property type="protein sequence ID" value="RBA29592.1"/>
    <property type="molecule type" value="Genomic_DNA"/>
</dbReference>